<keyword evidence="7 8" id="KW-0342">GTP-binding</keyword>
<comment type="subcellular location">
    <subcellularLocation>
        <location evidence="8">Cytoplasm</location>
    </subcellularLocation>
</comment>
<comment type="function">
    <text evidence="8">Plays an important role in the de novo pathway of purine nucleotide biosynthesis. Catalyzes the first committed step in the biosynthesis of AMP from IMP.</text>
</comment>
<comment type="similarity">
    <text evidence="8">Belongs to the adenylosuccinate synthetase family.</text>
</comment>
<dbReference type="GO" id="GO:0004019">
    <property type="term" value="F:adenylosuccinate synthase activity"/>
    <property type="evidence" value="ECO:0007669"/>
    <property type="project" value="UniProtKB-UniRule"/>
</dbReference>
<dbReference type="Gene3D" id="1.10.300.10">
    <property type="entry name" value="Adenylosuccinate Synthetase, subunit A, domain 2"/>
    <property type="match status" value="1"/>
</dbReference>
<evidence type="ECO:0000313" key="10">
    <source>
        <dbReference type="Proteomes" id="UP000003136"/>
    </source>
</evidence>
<dbReference type="GO" id="GO:0005525">
    <property type="term" value="F:GTP binding"/>
    <property type="evidence" value="ECO:0007669"/>
    <property type="project" value="UniProtKB-UniRule"/>
</dbReference>
<comment type="cofactor">
    <cofactor evidence="8">
        <name>Mg(2+)</name>
        <dbReference type="ChEBI" id="CHEBI:18420"/>
    </cofactor>
    <text evidence="8">Binds 1 Mg(2+) ion per subunit.</text>
</comment>
<feature type="active site" description="Proton acceptor" evidence="8">
    <location>
        <position position="12"/>
    </location>
</feature>
<dbReference type="InterPro" id="IPR042109">
    <property type="entry name" value="Adenylosuccinate_synth_dom1"/>
</dbReference>
<sequence>MITAVTGINWGDEGKGRIVDLLSEKADYVVRYQGGNNAGHTVVTPEGKYVLNLIPSGILHPEAVCVLGGGMVVDLDHLRHEMSMLQYMKVKIDSDNLKISDKATICMPFHVRQDVLEEERLLEKGAAFGSTRRGIAYAYGDKYMKKTLRMGDLLNLNSIAIKRRLQVILESKNLIMENVYGQNPLSFEELYNWCESQAEYFRNYICDTGKLLNNAAEAGKNILFEAQLGALRDIDYGIYPYTSSSNTIAAYAPIGAGIPQRTPDRVVGVMKAYSTCVGEGPFAAEDAMPEEWNNKLRNAGGEFGAATGRPRRVGPFDAVASRYGIECQGADDIALTKLDVLSEFDTIPVVTAYELDGHTIDTFPADSSLERVKPVVEEYPGWHCDISGCKSWEELPKEAREYVLAIEKLVNHRIYLVSTGAERSEYITIS</sequence>
<keyword evidence="6 8" id="KW-0460">Magnesium</keyword>
<keyword evidence="8" id="KW-0963">Cytoplasm</keyword>
<reference evidence="9 10" key="2">
    <citation type="submission" date="2008-11" db="EMBL/GenBank/DDBJ databases">
        <authorList>
            <person name="Fulton L."/>
            <person name="Clifton S."/>
            <person name="Fulton B."/>
            <person name="Xu J."/>
            <person name="Minx P."/>
            <person name="Pepin K.H."/>
            <person name="Johnson M."/>
            <person name="Bhonagiri V."/>
            <person name="Nash W.E."/>
            <person name="Mardis E.R."/>
            <person name="Wilson R.K."/>
        </authorList>
    </citation>
    <scope>NUCLEOTIDE SEQUENCE [LARGE SCALE GENOMIC DNA]</scope>
    <source>
        <strain evidence="9 10">ATCC 43243</strain>
    </source>
</reference>
<dbReference type="Proteomes" id="UP000003136">
    <property type="component" value="Unassembled WGS sequence"/>
</dbReference>
<dbReference type="CDD" id="cd03108">
    <property type="entry name" value="AdSS"/>
    <property type="match status" value="1"/>
</dbReference>
<feature type="binding site" description="in other chain" evidence="8">
    <location>
        <position position="309"/>
    </location>
    <ligand>
        <name>IMP</name>
        <dbReference type="ChEBI" id="CHEBI:58053"/>
        <note>ligand shared between dimeric partners</note>
    </ligand>
</feature>
<comment type="subunit">
    <text evidence="1 8">Homodimer.</text>
</comment>
<organism evidence="9 10">
    <name type="scientific">[Bacteroides] pectinophilus ATCC 43243</name>
    <dbReference type="NCBI Taxonomy" id="483218"/>
    <lineage>
        <taxon>Bacteria</taxon>
        <taxon>Bacillati</taxon>
        <taxon>Bacillota</taxon>
        <taxon>Clostridia</taxon>
        <taxon>Eubacteriales</taxon>
    </lineage>
</organism>
<keyword evidence="4 8" id="KW-0547">Nucleotide-binding</keyword>
<keyword evidence="10" id="KW-1185">Reference proteome</keyword>
<dbReference type="GO" id="GO:0000287">
    <property type="term" value="F:magnesium ion binding"/>
    <property type="evidence" value="ECO:0007669"/>
    <property type="project" value="UniProtKB-UniRule"/>
</dbReference>
<dbReference type="FunFam" id="3.90.170.10:FF:000001">
    <property type="entry name" value="Adenylosuccinate synthetase"/>
    <property type="match status" value="1"/>
</dbReference>
<dbReference type="InterPro" id="IPR042110">
    <property type="entry name" value="Adenylosuccinate_synth_dom2"/>
</dbReference>
<dbReference type="Gene3D" id="3.40.440.10">
    <property type="entry name" value="Adenylosuccinate Synthetase, subunit A, domain 1"/>
    <property type="match status" value="1"/>
</dbReference>
<dbReference type="HAMAP" id="MF_00011">
    <property type="entry name" value="Adenylosucc_synth"/>
    <property type="match status" value="1"/>
</dbReference>
<dbReference type="HOGENOM" id="CLU_029848_0_1_9"/>
<evidence type="ECO:0000313" key="9">
    <source>
        <dbReference type="EMBL" id="EEC56261.1"/>
    </source>
</evidence>
<dbReference type="PANTHER" id="PTHR11846">
    <property type="entry name" value="ADENYLOSUCCINATE SYNTHETASE"/>
    <property type="match status" value="1"/>
</dbReference>
<feature type="binding site" evidence="8">
    <location>
        <begin position="305"/>
        <end position="311"/>
    </location>
    <ligand>
        <name>substrate</name>
    </ligand>
</feature>
<dbReference type="NCBIfam" id="TIGR00184">
    <property type="entry name" value="purA"/>
    <property type="match status" value="1"/>
</dbReference>
<feature type="binding site" evidence="8">
    <location>
        <position position="311"/>
    </location>
    <ligand>
        <name>GTP</name>
        <dbReference type="ChEBI" id="CHEBI:37565"/>
    </ligand>
</feature>
<feature type="binding site" evidence="8">
    <location>
        <begin position="418"/>
        <end position="420"/>
    </location>
    <ligand>
        <name>GTP</name>
        <dbReference type="ChEBI" id="CHEBI:37565"/>
    </ligand>
</feature>
<evidence type="ECO:0000256" key="2">
    <source>
        <dbReference type="ARBA" id="ARBA00022598"/>
    </source>
</evidence>
<dbReference type="Pfam" id="PF00709">
    <property type="entry name" value="Adenylsucc_synt"/>
    <property type="match status" value="1"/>
</dbReference>
<dbReference type="GO" id="GO:0044208">
    <property type="term" value="P:'de novo' AMP biosynthetic process"/>
    <property type="evidence" value="ECO:0007669"/>
    <property type="project" value="UniProtKB-UniRule"/>
</dbReference>
<dbReference type="NCBIfam" id="NF002223">
    <property type="entry name" value="PRK01117.1"/>
    <property type="match status" value="1"/>
</dbReference>
<feature type="binding site" evidence="8">
    <location>
        <position position="39"/>
    </location>
    <ligand>
        <name>Mg(2+)</name>
        <dbReference type="ChEBI" id="CHEBI:18420"/>
    </ligand>
</feature>
<evidence type="ECO:0000256" key="3">
    <source>
        <dbReference type="ARBA" id="ARBA00022723"/>
    </source>
</evidence>
<reference evidence="9 10" key="1">
    <citation type="submission" date="2008-11" db="EMBL/GenBank/DDBJ databases">
        <title>Draft genome sequence of Bacteroides pectinophilus (ATCC 43243).</title>
        <authorList>
            <person name="Sudarsanam P."/>
            <person name="Ley R."/>
            <person name="Guruge J."/>
            <person name="Turnbaugh P.J."/>
            <person name="Mahowald M."/>
            <person name="Liep D."/>
            <person name="Gordon J."/>
        </authorList>
    </citation>
    <scope>NUCLEOTIDE SEQUENCE [LARGE SCALE GENOMIC DNA]</scope>
    <source>
        <strain evidence="9 10">ATCC 43243</strain>
    </source>
</reference>
<keyword evidence="3 8" id="KW-0479">Metal-binding</keyword>
<dbReference type="SMART" id="SM00788">
    <property type="entry name" value="Adenylsucc_synt"/>
    <property type="match status" value="1"/>
</dbReference>
<dbReference type="Gene3D" id="3.90.170.10">
    <property type="entry name" value="Adenylosuccinate Synthetase, subunit A, domain 3"/>
    <property type="match status" value="1"/>
</dbReference>
<dbReference type="AlphaFoldDB" id="B7AVM0"/>
<dbReference type="GO" id="GO:0005737">
    <property type="term" value="C:cytoplasm"/>
    <property type="evidence" value="ECO:0007669"/>
    <property type="project" value="UniProtKB-SubCell"/>
</dbReference>
<comment type="catalytic activity">
    <reaction evidence="8">
        <text>IMP + L-aspartate + GTP = N(6)-(1,2-dicarboxyethyl)-AMP + GDP + phosphate + 2 H(+)</text>
        <dbReference type="Rhea" id="RHEA:15753"/>
        <dbReference type="ChEBI" id="CHEBI:15378"/>
        <dbReference type="ChEBI" id="CHEBI:29991"/>
        <dbReference type="ChEBI" id="CHEBI:37565"/>
        <dbReference type="ChEBI" id="CHEBI:43474"/>
        <dbReference type="ChEBI" id="CHEBI:57567"/>
        <dbReference type="ChEBI" id="CHEBI:58053"/>
        <dbReference type="ChEBI" id="CHEBI:58189"/>
        <dbReference type="EC" id="6.3.4.4"/>
    </reaction>
</comment>
<feature type="binding site" description="in other chain" evidence="8">
    <location>
        <position position="131"/>
    </location>
    <ligand>
        <name>IMP</name>
        <dbReference type="ChEBI" id="CHEBI:58053"/>
        <note>ligand shared between dimeric partners</note>
    </ligand>
</feature>
<feature type="binding site" description="in other chain" evidence="8">
    <location>
        <begin position="37"/>
        <end position="40"/>
    </location>
    <ligand>
        <name>IMP</name>
        <dbReference type="ChEBI" id="CHEBI:58053"/>
        <note>ligand shared between dimeric partners</note>
    </ligand>
</feature>
<evidence type="ECO:0000256" key="8">
    <source>
        <dbReference type="HAMAP-Rule" id="MF_00011"/>
    </source>
</evidence>
<feature type="binding site" description="in other chain" evidence="8">
    <location>
        <begin position="12"/>
        <end position="15"/>
    </location>
    <ligand>
        <name>IMP</name>
        <dbReference type="ChEBI" id="CHEBI:58053"/>
        <note>ligand shared between dimeric partners</note>
    </ligand>
</feature>
<gene>
    <name evidence="8" type="primary">purA</name>
    <name evidence="9" type="ORF">BACPEC_02768</name>
</gene>
<dbReference type="InterPro" id="IPR027417">
    <property type="entry name" value="P-loop_NTPase"/>
</dbReference>
<comment type="pathway">
    <text evidence="8">Purine metabolism; AMP biosynthesis via de novo pathway; AMP from IMP: step 1/2.</text>
</comment>
<evidence type="ECO:0000256" key="1">
    <source>
        <dbReference type="ARBA" id="ARBA00011738"/>
    </source>
</evidence>
<feature type="binding site" evidence="8">
    <location>
        <begin position="11"/>
        <end position="17"/>
    </location>
    <ligand>
        <name>GTP</name>
        <dbReference type="ChEBI" id="CHEBI:37565"/>
    </ligand>
</feature>
<dbReference type="GO" id="GO:0046040">
    <property type="term" value="P:IMP metabolic process"/>
    <property type="evidence" value="ECO:0007669"/>
    <property type="project" value="TreeGrafter"/>
</dbReference>
<keyword evidence="5 8" id="KW-0658">Purine biosynthesis</keyword>
<dbReference type="InterPro" id="IPR042111">
    <property type="entry name" value="Adenylosuccinate_synth_dom3"/>
</dbReference>
<dbReference type="eggNOG" id="COG0104">
    <property type="taxonomic scope" value="Bacteria"/>
</dbReference>
<feature type="binding site" evidence="8">
    <location>
        <position position="145"/>
    </location>
    <ligand>
        <name>IMP</name>
        <dbReference type="ChEBI" id="CHEBI:58053"/>
        <note>ligand shared between dimeric partners</note>
    </ligand>
</feature>
<evidence type="ECO:0000256" key="6">
    <source>
        <dbReference type="ARBA" id="ARBA00022842"/>
    </source>
</evidence>
<evidence type="ECO:0000256" key="7">
    <source>
        <dbReference type="ARBA" id="ARBA00023134"/>
    </source>
</evidence>
<proteinExistence type="inferred from homology"/>
<protein>
    <recommendedName>
        <fullName evidence="8">Adenylosuccinate synthetase</fullName>
        <shortName evidence="8">AMPSase</shortName>
        <shortName evidence="8">AdSS</shortName>
        <ecNumber evidence="8">6.3.4.4</ecNumber>
    </recommendedName>
    <alternativeName>
        <fullName evidence="8">IMP--aspartate ligase</fullName>
    </alternativeName>
</protein>
<comment type="caution">
    <text evidence="9">The sequence shown here is derived from an EMBL/GenBank/DDBJ whole genome shotgun (WGS) entry which is preliminary data.</text>
</comment>
<dbReference type="EMBL" id="ABVQ01000037">
    <property type="protein sequence ID" value="EEC56261.1"/>
    <property type="molecule type" value="Genomic_DNA"/>
</dbReference>
<feature type="binding site" evidence="8">
    <location>
        <begin position="39"/>
        <end position="41"/>
    </location>
    <ligand>
        <name>GTP</name>
        <dbReference type="ChEBI" id="CHEBI:37565"/>
    </ligand>
</feature>
<dbReference type="InterPro" id="IPR001114">
    <property type="entry name" value="Adenylosuccinate_synthetase"/>
</dbReference>
<evidence type="ECO:0000256" key="5">
    <source>
        <dbReference type="ARBA" id="ARBA00022755"/>
    </source>
</evidence>
<feature type="binding site" evidence="8">
    <location>
        <begin position="337"/>
        <end position="339"/>
    </location>
    <ligand>
        <name>GTP</name>
        <dbReference type="ChEBI" id="CHEBI:37565"/>
    </ligand>
</feature>
<keyword evidence="2 8" id="KW-0436">Ligase</keyword>
<dbReference type="UniPathway" id="UPA00075">
    <property type="reaction ID" value="UER00335"/>
</dbReference>
<accession>B7AVM0</accession>
<name>B7AVM0_9FIRM</name>
<feature type="binding site" evidence="8">
    <location>
        <position position="12"/>
    </location>
    <ligand>
        <name>Mg(2+)</name>
        <dbReference type="ChEBI" id="CHEBI:18420"/>
    </ligand>
</feature>
<dbReference type="STRING" id="483218.BACPEC_02768"/>
<dbReference type="SUPFAM" id="SSF52540">
    <property type="entry name" value="P-loop containing nucleoside triphosphate hydrolases"/>
    <property type="match status" value="1"/>
</dbReference>
<dbReference type="EC" id="6.3.4.4" evidence="8"/>
<feature type="active site" description="Proton donor" evidence="8">
    <location>
        <position position="40"/>
    </location>
</feature>
<comment type="caution">
    <text evidence="8">Lacks conserved residue(s) required for the propagation of feature annotation.</text>
</comment>
<evidence type="ECO:0000256" key="4">
    <source>
        <dbReference type="ARBA" id="ARBA00022741"/>
    </source>
</evidence>
<dbReference type="PANTHER" id="PTHR11846:SF0">
    <property type="entry name" value="ADENYLOSUCCINATE SYNTHETASE"/>
    <property type="match status" value="1"/>
</dbReference>